<name>A0A3S1CWN9_9BACT</name>
<dbReference type="EMBL" id="RIAR02000001">
    <property type="protein sequence ID" value="NSL86847.1"/>
    <property type="molecule type" value="Genomic_DNA"/>
</dbReference>
<protein>
    <submittedName>
        <fullName evidence="1">Vanadium-dependent haloperoxidase</fullName>
    </submittedName>
</protein>
<dbReference type="InterPro" id="IPR052559">
    <property type="entry name" value="V-haloperoxidase"/>
</dbReference>
<dbReference type="OrthoDB" id="9780455at2"/>
<sequence>MIRTNHARTASIFIVLITTLLSCSKKDVTLTPADTTLSALDTDASGGITVTQHAAVPASWYKLELKLIKESAGFTPPVAARAIAYTGIALHEAVVNGNRYGHSLGGQLDALPRLPAPERYKKYDWAIAANSALAAIIRQLIPNASPTNAALITQLEAANLDTLRPGVSQEVVNRSVAYGQSIAAAVYQWSATDGGKDGYLNNFPDTYVPPAGPGLWIPTPPGFQRAMLPYWGNNRLLVRNCSPLTYLPHPPYSTDSTSAFGRSAWSLYQKSKTLTPTETNIALYWADGTGTFTPPGHLIGIAVQLADEQQLNLQETAALLARVGIGLNDAGIVCWKYKYRYNLLRPVTYIRNLIEPGWNSLIGTPPFPSYTSGHATFSSAAGHILAARFGQQFTFTDQQKVPDGFTARTFTRFTDMIDEAAVSRIYGGIHYDFDSENGKISGQDVARNVLSLQL</sequence>
<organism evidence="1 2">
    <name type="scientific">Chitinophaga solisilvae</name>
    <dbReference type="NCBI Taxonomy" id="1233460"/>
    <lineage>
        <taxon>Bacteria</taxon>
        <taxon>Pseudomonadati</taxon>
        <taxon>Bacteroidota</taxon>
        <taxon>Chitinophagia</taxon>
        <taxon>Chitinophagales</taxon>
        <taxon>Chitinophagaceae</taxon>
        <taxon>Chitinophaga</taxon>
    </lineage>
</organism>
<evidence type="ECO:0000313" key="2">
    <source>
        <dbReference type="Proteomes" id="UP000281028"/>
    </source>
</evidence>
<comment type="caution">
    <text evidence="1">The sequence shown here is derived from an EMBL/GenBank/DDBJ whole genome shotgun (WGS) entry which is preliminary data.</text>
</comment>
<dbReference type="AlphaFoldDB" id="A0A3S1CWN9"/>
<keyword evidence="2" id="KW-1185">Reference proteome</keyword>
<dbReference type="PANTHER" id="PTHR34599:SF1">
    <property type="entry name" value="PHOSPHATIDIC ACID PHOSPHATASE TYPE 2_HALOPEROXIDASE DOMAIN-CONTAINING PROTEIN"/>
    <property type="match status" value="1"/>
</dbReference>
<dbReference type="Gene3D" id="1.10.606.20">
    <property type="match status" value="1"/>
</dbReference>
<dbReference type="PROSITE" id="PS51257">
    <property type="entry name" value="PROKAR_LIPOPROTEIN"/>
    <property type="match status" value="1"/>
</dbReference>
<reference evidence="1" key="1">
    <citation type="submission" date="2020-05" db="EMBL/GenBank/DDBJ databases">
        <title>Chitinophaga laudate sp. nov., isolated from a tropical peat swamp.</title>
        <authorList>
            <person name="Goh C.B.S."/>
            <person name="Lee M.S."/>
            <person name="Parimannan S."/>
            <person name="Pasbakhsh P."/>
            <person name="Yule C.M."/>
            <person name="Rajandas H."/>
            <person name="Loke S."/>
            <person name="Croft L."/>
            <person name="Tan J.B.L."/>
        </authorList>
    </citation>
    <scope>NUCLEOTIDE SEQUENCE</scope>
    <source>
        <strain evidence="1">Mgbs1</strain>
    </source>
</reference>
<dbReference type="CDD" id="cd03398">
    <property type="entry name" value="PAP2_haloperoxidase"/>
    <property type="match status" value="1"/>
</dbReference>
<dbReference type="PANTHER" id="PTHR34599">
    <property type="entry name" value="PEROXIDASE-RELATED"/>
    <property type="match status" value="1"/>
</dbReference>
<gene>
    <name evidence="1" type="ORF">ECE50_008400</name>
</gene>
<proteinExistence type="predicted"/>
<evidence type="ECO:0000313" key="1">
    <source>
        <dbReference type="EMBL" id="NSL86847.1"/>
    </source>
</evidence>
<dbReference type="SUPFAM" id="SSF48317">
    <property type="entry name" value="Acid phosphatase/Vanadium-dependent haloperoxidase"/>
    <property type="match status" value="1"/>
</dbReference>
<accession>A0A3S1CWN9</accession>
<dbReference type="Proteomes" id="UP000281028">
    <property type="component" value="Unassembled WGS sequence"/>
</dbReference>
<dbReference type="InterPro" id="IPR036938">
    <property type="entry name" value="PAP2/HPO_sf"/>
</dbReference>